<accession>A0A167LII5</accession>
<dbReference type="Proteomes" id="UP000077315">
    <property type="component" value="Unassembled WGS sequence"/>
</dbReference>
<keyword evidence="3" id="KW-1185">Reference proteome</keyword>
<dbReference type="EMBL" id="KV440988">
    <property type="protein sequence ID" value="OAD70538.1"/>
    <property type="molecule type" value="Genomic_DNA"/>
</dbReference>
<proteinExistence type="predicted"/>
<organism evidence="2 3">
    <name type="scientific">Phycomyces blakesleeanus (strain ATCC 8743b / DSM 1359 / FGSC 10004 / NBRC 33097 / NRRL 1555)</name>
    <dbReference type="NCBI Taxonomy" id="763407"/>
    <lineage>
        <taxon>Eukaryota</taxon>
        <taxon>Fungi</taxon>
        <taxon>Fungi incertae sedis</taxon>
        <taxon>Mucoromycota</taxon>
        <taxon>Mucoromycotina</taxon>
        <taxon>Mucoromycetes</taxon>
        <taxon>Mucorales</taxon>
        <taxon>Phycomycetaceae</taxon>
        <taxon>Phycomyces</taxon>
    </lineage>
</organism>
<feature type="signal peptide" evidence="1">
    <location>
        <begin position="1"/>
        <end position="19"/>
    </location>
</feature>
<protein>
    <submittedName>
        <fullName evidence="2">Uncharacterized protein</fullName>
    </submittedName>
</protein>
<sequence length="164" mass="18670">MELFCLQLLLLKVPGPTSFDNFKTVNDVQCETFQEAALALGLLVNDREWDLCLTEAGQMTSSTAAVRALFSYILVNCFSADPAASRKNTKIGCLMITFLKFNVASFTLMSHLLKKNIKCYFRELLVMFKHNYKAKTLSSLQALQIVELKSYNSEEKQYWKIFAP</sequence>
<dbReference type="OrthoDB" id="2285856at2759"/>
<dbReference type="AlphaFoldDB" id="A0A167LII5"/>
<feature type="chain" id="PRO_5007889899" evidence="1">
    <location>
        <begin position="20"/>
        <end position="164"/>
    </location>
</feature>
<reference evidence="3" key="1">
    <citation type="submission" date="2015-06" db="EMBL/GenBank/DDBJ databases">
        <title>Expansion of signal transduction pathways in fungi by whole-genome duplication.</title>
        <authorList>
            <consortium name="DOE Joint Genome Institute"/>
            <person name="Corrochano L.M."/>
            <person name="Kuo A."/>
            <person name="Marcet-Houben M."/>
            <person name="Polaino S."/>
            <person name="Salamov A."/>
            <person name="Villalobos J.M."/>
            <person name="Alvarez M.I."/>
            <person name="Avalos J."/>
            <person name="Benito E.P."/>
            <person name="Benoit I."/>
            <person name="Burger G."/>
            <person name="Camino L.P."/>
            <person name="Canovas D."/>
            <person name="Cerda-Olmedo E."/>
            <person name="Cheng J.-F."/>
            <person name="Dominguez A."/>
            <person name="Elias M."/>
            <person name="Eslava A.P."/>
            <person name="Glaser F."/>
            <person name="Grimwood J."/>
            <person name="Gutierrez G."/>
            <person name="Heitman J."/>
            <person name="Henrissat B."/>
            <person name="Iturriaga E.A."/>
            <person name="Lang B.F."/>
            <person name="Lavin J.L."/>
            <person name="Lee S."/>
            <person name="Li W."/>
            <person name="Lindquist E."/>
            <person name="Lopez-Garcia S."/>
            <person name="Luque E.M."/>
            <person name="Marcos A.T."/>
            <person name="Martin J."/>
            <person name="McCluskey K."/>
            <person name="Medina H.R."/>
            <person name="Miralles-Duran A."/>
            <person name="Miyazaki A."/>
            <person name="Munoz-Torres E."/>
            <person name="Oguiza J.A."/>
            <person name="Ohm R."/>
            <person name="Olmedo M."/>
            <person name="Orejas M."/>
            <person name="Ortiz-Castellanos L."/>
            <person name="Pisabarro A.G."/>
            <person name="Rodriguez-Romero J."/>
            <person name="Ruiz-Herrera J."/>
            <person name="Ruiz-Vazquez R."/>
            <person name="Sanz C."/>
            <person name="Schackwitz W."/>
            <person name="Schmutz J."/>
            <person name="Shahriari M."/>
            <person name="Shelest E."/>
            <person name="Silva-Franco F."/>
            <person name="Soanes D."/>
            <person name="Syed K."/>
            <person name="Tagua V.G."/>
            <person name="Talbot N.J."/>
            <person name="Thon M."/>
            <person name="De vries R.P."/>
            <person name="Wiebenga A."/>
            <person name="Yadav J.S."/>
            <person name="Braun E.L."/>
            <person name="Baker S."/>
            <person name="Garre V."/>
            <person name="Horwitz B."/>
            <person name="Torres-Martinez S."/>
            <person name="Idnurm A."/>
            <person name="Herrera-Estrella A."/>
            <person name="Gabaldon T."/>
            <person name="Grigoriev I.V."/>
        </authorList>
    </citation>
    <scope>NUCLEOTIDE SEQUENCE [LARGE SCALE GENOMIC DNA]</scope>
    <source>
        <strain evidence="3">NRRL 1555(-)</strain>
    </source>
</reference>
<evidence type="ECO:0000256" key="1">
    <source>
        <dbReference type="SAM" id="SignalP"/>
    </source>
</evidence>
<evidence type="ECO:0000313" key="2">
    <source>
        <dbReference type="EMBL" id="OAD70538.1"/>
    </source>
</evidence>
<gene>
    <name evidence="2" type="ORF">PHYBLDRAFT_69631</name>
</gene>
<dbReference type="VEuPathDB" id="FungiDB:PHYBLDRAFT_69631"/>
<evidence type="ECO:0000313" key="3">
    <source>
        <dbReference type="Proteomes" id="UP000077315"/>
    </source>
</evidence>
<keyword evidence="1" id="KW-0732">Signal</keyword>
<dbReference type="GeneID" id="29003040"/>
<dbReference type="InParanoid" id="A0A167LII5"/>
<dbReference type="STRING" id="763407.A0A167LII5"/>
<dbReference type="RefSeq" id="XP_018288578.1">
    <property type="nucleotide sequence ID" value="XM_018442134.1"/>
</dbReference>
<name>A0A167LII5_PHYB8</name>